<evidence type="ECO:0000259" key="3">
    <source>
        <dbReference type="PROSITE" id="PS50112"/>
    </source>
</evidence>
<keyword evidence="6" id="KW-1185">Reference proteome</keyword>
<dbReference type="InterPro" id="IPR004089">
    <property type="entry name" value="MCPsignal_dom"/>
</dbReference>
<comment type="caution">
    <text evidence="5">The sequence shown here is derived from an EMBL/GenBank/DDBJ whole genome shotgun (WGS) entry which is preliminary data.</text>
</comment>
<dbReference type="EMBL" id="JBHLUN010000006">
    <property type="protein sequence ID" value="MFC0408374.1"/>
    <property type="molecule type" value="Genomic_DNA"/>
</dbReference>
<dbReference type="CDD" id="cd00130">
    <property type="entry name" value="PAS"/>
    <property type="match status" value="3"/>
</dbReference>
<dbReference type="PANTHER" id="PTHR24422:SF10">
    <property type="entry name" value="CHEMOTAXIS PROTEIN METHYLTRANSFERASE 2"/>
    <property type="match status" value="1"/>
</dbReference>
<dbReference type="PRINTS" id="PR00260">
    <property type="entry name" value="CHEMTRNSDUCR"/>
</dbReference>
<dbReference type="InterPro" id="IPR050903">
    <property type="entry name" value="Bact_Chemotaxis_MeTrfase"/>
</dbReference>
<evidence type="ECO:0000313" key="6">
    <source>
        <dbReference type="Proteomes" id="UP001589865"/>
    </source>
</evidence>
<dbReference type="InterPro" id="IPR000014">
    <property type="entry name" value="PAS"/>
</dbReference>
<keyword evidence="1" id="KW-0807">Transducer</keyword>
<dbReference type="SUPFAM" id="SSF55785">
    <property type="entry name" value="PYP-like sensor domain (PAS domain)"/>
    <property type="match status" value="3"/>
</dbReference>
<dbReference type="InterPro" id="IPR000700">
    <property type="entry name" value="PAS-assoc_C"/>
</dbReference>
<dbReference type="InterPro" id="IPR035965">
    <property type="entry name" value="PAS-like_dom_sf"/>
</dbReference>
<dbReference type="PANTHER" id="PTHR24422">
    <property type="entry name" value="CHEMOTAXIS PROTEIN METHYLTRANSFERASE"/>
    <property type="match status" value="1"/>
</dbReference>
<proteinExistence type="predicted"/>
<dbReference type="SMART" id="SM00091">
    <property type="entry name" value="PAS"/>
    <property type="match status" value="3"/>
</dbReference>
<dbReference type="Gene3D" id="3.30.450.20">
    <property type="entry name" value="PAS domain"/>
    <property type="match status" value="3"/>
</dbReference>
<sequence>MPFRNLTGGWNRARIATAGRSQCIVEFALDGTIKDANENFLQTMGYAIEEVRGKQHSMFLDRDEAASTSYRAFWDELRQGACKVSEFRRLAKGGREVWIQASYNPVFGIGGKPVGVTEFATDVTGAKLRAIADKAQVASIRRSQAVMHFRMDGTITDVNELFLQMMGYERDEIIGQNHKICVTPEYAASRDYADFWARLHRGEYQAAEYKRVGKDGRDVWISATFTPVMGLDGKPVEVVKFATDVTEAKLRNADFSGQIEAINKSQAVIHFTMDGTILEANANFLRTLGYAPDEVRGKKHSMFVEPGYAASEEYGEFWAKLRRGEFHSAVYKRIAKSGRAVWITATYNPILDLNGRPWKVVKYASDITARMEARAQAISFADQTLNNVQSVAAAVEQMSASASQITETMRQSRLVVEDITRQAGEADNATRRLVEAAGAMNRVVTLIGEIASQINLLSLNATIESARAGEAGKGFAVVANEVKQLASQTTAATQQVAREIQSMQTVSADVAGSLGAIGTSVESLLRFVTEAAGAIEEQGSATTEISSNMQAASMDVAGITRSLSADSDLAA</sequence>
<feature type="domain" description="PAS" evidence="3">
    <location>
        <begin position="251"/>
        <end position="298"/>
    </location>
</feature>
<dbReference type="Pfam" id="PF08447">
    <property type="entry name" value="PAS_3"/>
    <property type="match status" value="3"/>
</dbReference>
<dbReference type="SMART" id="SM00283">
    <property type="entry name" value="MA"/>
    <property type="match status" value="1"/>
</dbReference>
<dbReference type="PROSITE" id="PS50111">
    <property type="entry name" value="CHEMOTAXIS_TRANSDUC_2"/>
    <property type="match status" value="1"/>
</dbReference>
<dbReference type="PROSITE" id="PS50112">
    <property type="entry name" value="PAS"/>
    <property type="match status" value="2"/>
</dbReference>
<dbReference type="InterPro" id="IPR013655">
    <property type="entry name" value="PAS_fold_3"/>
</dbReference>
<evidence type="ECO:0000259" key="2">
    <source>
        <dbReference type="PROSITE" id="PS50111"/>
    </source>
</evidence>
<dbReference type="NCBIfam" id="TIGR00229">
    <property type="entry name" value="sensory_box"/>
    <property type="match status" value="3"/>
</dbReference>
<name>A0ABV6JRZ2_9PROT</name>
<dbReference type="InterPro" id="IPR004090">
    <property type="entry name" value="Chemotax_Me-accpt_rcpt"/>
</dbReference>
<feature type="domain" description="PAS" evidence="3">
    <location>
        <begin position="152"/>
        <end position="177"/>
    </location>
</feature>
<dbReference type="PROSITE" id="PS50113">
    <property type="entry name" value="PAC"/>
    <property type="match status" value="2"/>
</dbReference>
<evidence type="ECO:0000313" key="5">
    <source>
        <dbReference type="EMBL" id="MFC0408374.1"/>
    </source>
</evidence>
<dbReference type="Pfam" id="PF00015">
    <property type="entry name" value="MCPsignal"/>
    <property type="match status" value="1"/>
</dbReference>
<organism evidence="5 6">
    <name type="scientific">Roseomonas elaeocarpi</name>
    <dbReference type="NCBI Taxonomy" id="907779"/>
    <lineage>
        <taxon>Bacteria</taxon>
        <taxon>Pseudomonadati</taxon>
        <taxon>Pseudomonadota</taxon>
        <taxon>Alphaproteobacteria</taxon>
        <taxon>Acetobacterales</taxon>
        <taxon>Roseomonadaceae</taxon>
        <taxon>Roseomonas</taxon>
    </lineage>
</organism>
<accession>A0ABV6JRZ2</accession>
<feature type="domain" description="Methyl-accepting transducer" evidence="2">
    <location>
        <begin position="382"/>
        <end position="571"/>
    </location>
</feature>
<feature type="domain" description="PAC" evidence="4">
    <location>
        <begin position="327"/>
        <end position="379"/>
    </location>
</feature>
<protein>
    <submittedName>
        <fullName evidence="5">PAS domain S-box protein</fullName>
    </submittedName>
</protein>
<evidence type="ECO:0000256" key="1">
    <source>
        <dbReference type="PROSITE-ProRule" id="PRU00284"/>
    </source>
</evidence>
<dbReference type="SMART" id="SM00086">
    <property type="entry name" value="PAC"/>
    <property type="match status" value="3"/>
</dbReference>
<dbReference type="RefSeq" id="WP_377044130.1">
    <property type="nucleotide sequence ID" value="NZ_JBHLUN010000006.1"/>
</dbReference>
<gene>
    <name evidence="5" type="ORF">ACFFGY_08960</name>
</gene>
<reference evidence="5 6" key="1">
    <citation type="submission" date="2024-09" db="EMBL/GenBank/DDBJ databases">
        <authorList>
            <person name="Sun Q."/>
            <person name="Mori K."/>
        </authorList>
    </citation>
    <scope>NUCLEOTIDE SEQUENCE [LARGE SCALE GENOMIC DNA]</scope>
    <source>
        <strain evidence="5 6">TBRC 5777</strain>
    </source>
</reference>
<dbReference type="Proteomes" id="UP001589865">
    <property type="component" value="Unassembled WGS sequence"/>
</dbReference>
<dbReference type="Gene3D" id="1.10.287.950">
    <property type="entry name" value="Methyl-accepting chemotaxis protein"/>
    <property type="match status" value="1"/>
</dbReference>
<dbReference type="InterPro" id="IPR001610">
    <property type="entry name" value="PAC"/>
</dbReference>
<feature type="domain" description="PAC" evidence="4">
    <location>
        <begin position="205"/>
        <end position="257"/>
    </location>
</feature>
<dbReference type="SUPFAM" id="SSF58104">
    <property type="entry name" value="Methyl-accepting chemotaxis protein (MCP) signaling domain"/>
    <property type="match status" value="1"/>
</dbReference>
<evidence type="ECO:0000259" key="4">
    <source>
        <dbReference type="PROSITE" id="PS50113"/>
    </source>
</evidence>